<dbReference type="RefSeq" id="WP_194031686.1">
    <property type="nucleotide sequence ID" value="NZ_JADEWZ010000053.1"/>
</dbReference>
<dbReference type="Proteomes" id="UP000654482">
    <property type="component" value="Unassembled WGS sequence"/>
</dbReference>
<accession>A0A8J7IXA7</accession>
<evidence type="ECO:0000313" key="2">
    <source>
        <dbReference type="Proteomes" id="UP000654482"/>
    </source>
</evidence>
<dbReference type="Pfam" id="PF08894">
    <property type="entry name" value="DUF1838"/>
    <property type="match status" value="1"/>
</dbReference>
<reference evidence="1" key="1">
    <citation type="submission" date="2020-10" db="EMBL/GenBank/DDBJ databases">
        <authorList>
            <person name="Castelo-Branco R."/>
            <person name="Eusebio N."/>
            <person name="Adriana R."/>
            <person name="Vieira A."/>
            <person name="Brugerolle De Fraissinette N."/>
            <person name="Rezende De Castro R."/>
            <person name="Schneider M.P."/>
            <person name="Vasconcelos V."/>
            <person name="Leao P.N."/>
        </authorList>
    </citation>
    <scope>NUCLEOTIDE SEQUENCE</scope>
    <source>
        <strain evidence="1">LEGE 07157</strain>
    </source>
</reference>
<dbReference type="EMBL" id="JADEWZ010000053">
    <property type="protein sequence ID" value="MBE9118603.1"/>
    <property type="molecule type" value="Genomic_DNA"/>
</dbReference>
<evidence type="ECO:0000313" key="1">
    <source>
        <dbReference type="EMBL" id="MBE9118603.1"/>
    </source>
</evidence>
<dbReference type="AlphaFoldDB" id="A0A8J7IXA7"/>
<sequence>MVSNIEELDASFWVKTRNSLASQQTILFWTGSIYALIPNEPKHHLFKMAGMSVSRSLANGDKGWDFTSRELTYYLNPKTDRVLRHWENPWTKEIVPVVHVANSPVQGRFHGRFPALIERDLTTFMFDLFTHYPNPLAGDKRFIDYSPIKTYQATELFKFTVPTQELLDPQTTEVSQVILSWDRIGPWLPWMKMGTKPGQLVYSAHGSKVNDFGELPQWLQEELDYRLPSYKKAPTTKLNQENMTSWRYFKRHFDAYLAGEHFPLSA</sequence>
<keyword evidence="2" id="KW-1185">Reference proteome</keyword>
<proteinExistence type="predicted"/>
<name>A0A8J7IXA7_9CYAN</name>
<dbReference type="InterPro" id="IPR014990">
    <property type="entry name" value="DUF1838"/>
</dbReference>
<comment type="caution">
    <text evidence="1">The sequence shown here is derived from an EMBL/GenBank/DDBJ whole genome shotgun (WGS) entry which is preliminary data.</text>
</comment>
<gene>
    <name evidence="1" type="ORF">IQ249_22190</name>
</gene>
<protein>
    <submittedName>
        <fullName evidence="1">DUF1838 domain-containing protein</fullName>
    </submittedName>
</protein>
<organism evidence="1 2">
    <name type="scientific">Lusitaniella coriacea LEGE 07157</name>
    <dbReference type="NCBI Taxonomy" id="945747"/>
    <lineage>
        <taxon>Bacteria</taxon>
        <taxon>Bacillati</taxon>
        <taxon>Cyanobacteriota</taxon>
        <taxon>Cyanophyceae</taxon>
        <taxon>Spirulinales</taxon>
        <taxon>Lusitaniellaceae</taxon>
        <taxon>Lusitaniella</taxon>
    </lineage>
</organism>